<dbReference type="AlphaFoldDB" id="A0A1I3D437"/>
<name>A0A1I3D437_9ACTN</name>
<dbReference type="RefSeq" id="WP_091110528.1">
    <property type="nucleotide sequence ID" value="NZ_BKAF01000004.1"/>
</dbReference>
<dbReference type="GO" id="GO:0016747">
    <property type="term" value="F:acyltransferase activity, transferring groups other than amino-acyl groups"/>
    <property type="evidence" value="ECO:0007669"/>
    <property type="project" value="InterPro"/>
</dbReference>
<gene>
    <name evidence="2" type="ORF">SAMN05216561_102342</name>
</gene>
<dbReference type="Gene3D" id="3.40.630.30">
    <property type="match status" value="1"/>
</dbReference>
<dbReference type="PROSITE" id="PS51186">
    <property type="entry name" value="GNAT"/>
    <property type="match status" value="1"/>
</dbReference>
<proteinExistence type="predicted"/>
<dbReference type="Proteomes" id="UP000198649">
    <property type="component" value="Unassembled WGS sequence"/>
</dbReference>
<keyword evidence="2" id="KW-0808">Transferase</keyword>
<evidence type="ECO:0000259" key="1">
    <source>
        <dbReference type="PROSITE" id="PS51186"/>
    </source>
</evidence>
<dbReference type="CDD" id="cd04301">
    <property type="entry name" value="NAT_SF"/>
    <property type="match status" value="1"/>
</dbReference>
<dbReference type="OrthoDB" id="3767306at2"/>
<dbReference type="InterPro" id="IPR000182">
    <property type="entry name" value="GNAT_dom"/>
</dbReference>
<dbReference type="InterPro" id="IPR016181">
    <property type="entry name" value="Acyl_CoA_acyltransferase"/>
</dbReference>
<organism evidence="2 3">
    <name type="scientific">Nocardioides psychrotolerans</name>
    <dbReference type="NCBI Taxonomy" id="1005945"/>
    <lineage>
        <taxon>Bacteria</taxon>
        <taxon>Bacillati</taxon>
        <taxon>Actinomycetota</taxon>
        <taxon>Actinomycetes</taxon>
        <taxon>Propionibacteriales</taxon>
        <taxon>Nocardioidaceae</taxon>
        <taxon>Nocardioides</taxon>
    </lineage>
</organism>
<sequence>MTEVTIRPMLPADVRAAERLSAESFLELDRRTARRASPEPQTRPPARSEAWVLRTRHFLEIDPGGCWVADDESGLIGMATSFVRDKTWCLATYAVLPGQQARGVGRALLEAALHHGRGCLRGMLSSSSDPRAVRRYRLAGFSLHPQMHLSGTVDRSAIPVVEKVREGAAADTDLMDSIDRQVRGAAHGVDHPLMQHLWRPIVSDTTTGSGYAYLAAGGSVQLLAATNRTTATRLLWTAIADGGPEQTVHHLTTANEWAIDVGLAARLELHQEGYLGLRGMAPPSPYVHHGALL</sequence>
<evidence type="ECO:0000313" key="3">
    <source>
        <dbReference type="Proteomes" id="UP000198649"/>
    </source>
</evidence>
<keyword evidence="3" id="KW-1185">Reference proteome</keyword>
<dbReference type="Pfam" id="PF00583">
    <property type="entry name" value="Acetyltransf_1"/>
    <property type="match status" value="1"/>
</dbReference>
<protein>
    <submittedName>
        <fullName evidence="2">Acetyltransferase (GNAT) family protein</fullName>
    </submittedName>
</protein>
<feature type="domain" description="N-acetyltransferase" evidence="1">
    <location>
        <begin position="4"/>
        <end position="165"/>
    </location>
</feature>
<evidence type="ECO:0000313" key="2">
    <source>
        <dbReference type="EMBL" id="SFH81426.1"/>
    </source>
</evidence>
<dbReference type="EMBL" id="FOQG01000002">
    <property type="protein sequence ID" value="SFH81426.1"/>
    <property type="molecule type" value="Genomic_DNA"/>
</dbReference>
<dbReference type="SUPFAM" id="SSF55729">
    <property type="entry name" value="Acyl-CoA N-acyltransferases (Nat)"/>
    <property type="match status" value="1"/>
</dbReference>
<dbReference type="STRING" id="1005945.SAMN05216561_102342"/>
<accession>A0A1I3D437</accession>
<reference evidence="2 3" key="1">
    <citation type="submission" date="2016-10" db="EMBL/GenBank/DDBJ databases">
        <authorList>
            <person name="de Groot N.N."/>
        </authorList>
    </citation>
    <scope>NUCLEOTIDE SEQUENCE [LARGE SCALE GENOMIC DNA]</scope>
    <source>
        <strain evidence="2 3">CGMCC 1.11156</strain>
    </source>
</reference>